<dbReference type="EMBL" id="GADI01001975">
    <property type="protein sequence ID" value="JAA71833.1"/>
    <property type="molecule type" value="mRNA"/>
</dbReference>
<dbReference type="NCBIfam" id="TIGR01681">
    <property type="entry name" value="HAD-SF-IIIC"/>
    <property type="match status" value="1"/>
</dbReference>
<dbReference type="PANTHER" id="PTHR17901:SF14">
    <property type="entry name" value="MAGNESIUM-DEPENDENT PHOSPHATASE 1"/>
    <property type="match status" value="1"/>
</dbReference>
<dbReference type="GO" id="GO:0003993">
    <property type="term" value="F:acid phosphatase activity"/>
    <property type="evidence" value="ECO:0007669"/>
    <property type="project" value="TreeGrafter"/>
</dbReference>
<dbReference type="AlphaFoldDB" id="A0A0K8RLR1"/>
<name>A0A0K8RLR1_IXORI</name>
<dbReference type="SUPFAM" id="SSF56784">
    <property type="entry name" value="HAD-like"/>
    <property type="match status" value="1"/>
</dbReference>
<reference evidence="1" key="1">
    <citation type="submission" date="2012-12" db="EMBL/GenBank/DDBJ databases">
        <title>Identification and characterization of a phenylalanine ammonia-lyase gene family in Isatis indigotica Fort.</title>
        <authorList>
            <person name="Liu Q."/>
            <person name="Chen J."/>
            <person name="Zhou X."/>
            <person name="Di P."/>
            <person name="Xiao Y."/>
            <person name="Xuan H."/>
            <person name="Zhang L."/>
            <person name="Chen W."/>
        </authorList>
    </citation>
    <scope>NUCLEOTIDE SEQUENCE</scope>
    <source>
        <tissue evidence="1">Salivary gland</tissue>
    </source>
</reference>
<organism evidence="1">
    <name type="scientific">Ixodes ricinus</name>
    <name type="common">Common tick</name>
    <name type="synonym">Acarus ricinus</name>
    <dbReference type="NCBI Taxonomy" id="34613"/>
    <lineage>
        <taxon>Eukaryota</taxon>
        <taxon>Metazoa</taxon>
        <taxon>Ecdysozoa</taxon>
        <taxon>Arthropoda</taxon>
        <taxon>Chelicerata</taxon>
        <taxon>Arachnida</taxon>
        <taxon>Acari</taxon>
        <taxon>Parasitiformes</taxon>
        <taxon>Ixodida</taxon>
        <taxon>Ixodoidea</taxon>
        <taxon>Ixodidae</taxon>
        <taxon>Ixodinae</taxon>
        <taxon>Ixodes</taxon>
    </lineage>
</organism>
<evidence type="ECO:0000313" key="1">
    <source>
        <dbReference type="EMBL" id="JAA71833.1"/>
    </source>
</evidence>
<proteinExistence type="evidence at transcript level"/>
<dbReference type="Pfam" id="PF12689">
    <property type="entry name" value="Acid_PPase"/>
    <property type="match status" value="1"/>
</dbReference>
<dbReference type="InterPro" id="IPR010033">
    <property type="entry name" value="HAD_SF_ppase_IIIC"/>
</dbReference>
<dbReference type="Gene3D" id="3.40.50.1000">
    <property type="entry name" value="HAD superfamily/HAD-like"/>
    <property type="match status" value="1"/>
</dbReference>
<dbReference type="SFLD" id="SFLDG01131">
    <property type="entry name" value="C1.5.2:_MDP_Like"/>
    <property type="match status" value="1"/>
</dbReference>
<accession>A0A0K8RLR1</accession>
<dbReference type="SFLD" id="SFLDS00003">
    <property type="entry name" value="Haloacid_Dehalogenase"/>
    <property type="match status" value="1"/>
</dbReference>
<protein>
    <submittedName>
        <fullName evidence="1">Putative acid phosphatase</fullName>
    </submittedName>
</protein>
<dbReference type="NCBIfam" id="TIGR01685">
    <property type="entry name" value="MDP-1"/>
    <property type="match status" value="1"/>
</dbReference>
<dbReference type="InterPro" id="IPR023214">
    <property type="entry name" value="HAD_sf"/>
</dbReference>
<dbReference type="InterPro" id="IPR036412">
    <property type="entry name" value="HAD-like_sf"/>
</dbReference>
<sequence length="161" mass="18860">MTARPKLIVFDLDYTLWPFYVDTHVTPPFRKEGTGKIYDRHGKRVNVFPDVPAMLESLTSQRYLLGLASRTDDPDAARELVTILDWNKYFPYQEIYPGCKITHFKRFHQQTGLPYKQMLFFDDELRNIHDVSTLGVTCIHAQRGMSHGHLEEGLRRFQEQA</sequence>
<dbReference type="InterPro" id="IPR035679">
    <property type="entry name" value="MDP-1_euk"/>
</dbReference>
<dbReference type="PANTHER" id="PTHR17901">
    <property type="entry name" value="MAGNESIUM-DEPENDENT PHOSPHATASE 1 MDP1"/>
    <property type="match status" value="1"/>
</dbReference>
<dbReference type="SFLD" id="SFLDG01129">
    <property type="entry name" value="C1.5:_HAD__Beta-PGM__Phosphata"/>
    <property type="match status" value="1"/>
</dbReference>
<dbReference type="CDD" id="cd07501">
    <property type="entry name" value="HAD_MDP-1_like"/>
    <property type="match status" value="1"/>
</dbReference>
<dbReference type="InterPro" id="IPR010036">
    <property type="entry name" value="MDP_1_eu_arc"/>
</dbReference>